<feature type="domain" description="F5/8 type C" evidence="5">
    <location>
        <begin position="31"/>
        <end position="177"/>
    </location>
</feature>
<feature type="domain" description="Fibronectin type-III" evidence="7">
    <location>
        <begin position="727"/>
        <end position="819"/>
    </location>
</feature>
<evidence type="ECO:0000259" key="6">
    <source>
        <dbReference type="PROSITE" id="PS50835"/>
    </source>
</evidence>
<reference evidence="9" key="1">
    <citation type="submission" date="2025-08" db="UniProtKB">
        <authorList>
            <consortium name="RefSeq"/>
        </authorList>
    </citation>
    <scope>IDENTIFICATION</scope>
</reference>
<dbReference type="PROSITE" id="PS01285">
    <property type="entry name" value="FA58C_1"/>
    <property type="match status" value="3"/>
</dbReference>
<dbReference type="Pfam" id="PF00041">
    <property type="entry name" value="fn3"/>
    <property type="match status" value="3"/>
</dbReference>
<dbReference type="InterPro" id="IPR013783">
    <property type="entry name" value="Ig-like_fold"/>
</dbReference>
<dbReference type="InterPro" id="IPR000421">
    <property type="entry name" value="FA58C"/>
</dbReference>
<feature type="signal peptide" evidence="4">
    <location>
        <begin position="1"/>
        <end position="29"/>
    </location>
</feature>
<dbReference type="KEGG" id="aten:116286842"/>
<sequence>MAIQILRMPHFLPLLMAILFLDNLVKVDADCHSTPVGLENMYIIPNISFTASSFYDNKYIPYNARLNGYNGWSPKLANRENEYLQVDLGYPYVICAIATQGSSLKTEWVTQYRIMTSVYGTEWVAYKENSQVKNFTGNTDQNTIVKNRVNKPLARYVRIFPTKYRIWSTMRIELFGYPEACDNLPLGMESDVLQNITASSGQDPAKNARLNYTSGSSWCASTSDSDPYLQIDLGSFHLFCAVATQGNSMADQWVKTYQINTSTDGTTWTTYQENNIDRVFWGNFDRSTVVRQVLFYGTVLRYIRIIPKTHQTTPCLRTEIYGYQVNQTCSSHSLGIPSSKRVLNHRISTTSYYNSEHQPSMGRLGSDSAWGPEKQKGDDYLQIDVGAVSYMCSIASQGNGNNKLHEWVTKYEVLYSTTNNQYITYSENGTDKEFPGNTDQSTIVTNSIKNPFKAKFIRIRPKDFNRWKSIRVDFKGLSAACGTSLGLENSHIPDSRITSSSSLDNSHAASHGRLYGSSSWCSSSSSNTEYIQVDLGEAKTVTGIATQGDKDLDKWVTSYKMGYSFDNRYWYKYKEEKLIKVFNGNKNRTDVIVNWLSNPTAARYVKIFPQSSNGGVCLRLDLYGCTFYTPEKPSTPVTADKKSASLRWTNIQTNQGTADSFSIVVSDTYGTNQTIIVPNQPTTSKEITNLKPYTNYEAKIIGVRNHGQPLWQSTSRFRTLIAEPEASPAIETLIAISSRSIKVTIKFTQRDELNGPLAGYRILYRPEGGEEMQTDVGIVTMVTLTNLKKYTVYSISVAVKNTMFVGPASVTKQKKTLEDVPEIGPKNTRAKKVNATTCLVTWQPLTDKQSNGVITKYEIIWHLDTNRPQSNAARQEFLTASTKESQFRIEKLKPNEKYTVLVRGYTSVGPGPNSTVSFLTNTSKTKSSTSSLCTSEGNAITLGCLTSNEQTGSVRFTWTKNDVVVDDDSASKIEGNKLVLKSVKDEDFGTYVCNATNSEKTVTFTTSRHEVKECSDAGVSIMYFILPLLSIIVVMVICIAYLICRLRRNKENSEAQNLMADPSDNQALESDVSQVQSSSDAVAKPLKPPEQVTQDDSQSVQNYAQVSLMPGGTSTVYETLDDAARAAKEEANKETKTTEYMELQPVIQPAYESLHRGEESQAPAQHYEKIPGYENLAKKSSYA</sequence>
<feature type="domain" description="Fibronectin type-III" evidence="7">
    <location>
        <begin position="629"/>
        <end position="722"/>
    </location>
</feature>
<accession>A0A6P8GYK1</accession>
<feature type="transmembrane region" description="Helical" evidence="3">
    <location>
        <begin position="1021"/>
        <end position="1044"/>
    </location>
</feature>
<dbReference type="SMART" id="SM00408">
    <property type="entry name" value="IGc2"/>
    <property type="match status" value="1"/>
</dbReference>
<feature type="domain" description="Ig-like" evidence="6">
    <location>
        <begin position="912"/>
        <end position="1003"/>
    </location>
</feature>
<keyword evidence="3" id="KW-0812">Transmembrane</keyword>
<dbReference type="SMART" id="SM00409">
    <property type="entry name" value="IG"/>
    <property type="match status" value="1"/>
</dbReference>
<dbReference type="InterPro" id="IPR003599">
    <property type="entry name" value="Ig_sub"/>
</dbReference>
<feature type="unsure residue" description="I or L" evidence="9">
    <location>
        <position position="6"/>
    </location>
</feature>
<dbReference type="InParanoid" id="A0A6P8GYK1"/>
<dbReference type="Pfam" id="PF00754">
    <property type="entry name" value="F5_F8_type_C"/>
    <property type="match status" value="4"/>
</dbReference>
<feature type="domain" description="Fibronectin type-III" evidence="7">
    <location>
        <begin position="824"/>
        <end position="925"/>
    </location>
</feature>
<dbReference type="CDD" id="cd00096">
    <property type="entry name" value="Ig"/>
    <property type="match status" value="1"/>
</dbReference>
<dbReference type="InterPro" id="IPR003598">
    <property type="entry name" value="Ig_sub2"/>
</dbReference>
<protein>
    <submittedName>
        <fullName evidence="9">Uncharacterized protein LOC116286842</fullName>
    </submittedName>
</protein>
<dbReference type="Gene3D" id="2.60.120.260">
    <property type="entry name" value="Galactose-binding domain-like"/>
    <property type="match status" value="4"/>
</dbReference>
<evidence type="ECO:0000259" key="7">
    <source>
        <dbReference type="PROSITE" id="PS50853"/>
    </source>
</evidence>
<dbReference type="PROSITE" id="PS50835">
    <property type="entry name" value="IG_LIKE"/>
    <property type="match status" value="1"/>
</dbReference>
<dbReference type="InterPro" id="IPR007110">
    <property type="entry name" value="Ig-like_dom"/>
</dbReference>
<dbReference type="PANTHER" id="PTHR24543">
    <property type="entry name" value="MULTICOPPER OXIDASE-RELATED"/>
    <property type="match status" value="1"/>
</dbReference>
<dbReference type="SUPFAM" id="SSF48726">
    <property type="entry name" value="Immunoglobulin"/>
    <property type="match status" value="1"/>
</dbReference>
<dbReference type="Pfam" id="PF13927">
    <property type="entry name" value="Ig_3"/>
    <property type="match status" value="1"/>
</dbReference>
<keyword evidence="8" id="KW-1185">Reference proteome</keyword>
<dbReference type="InterPro" id="IPR003961">
    <property type="entry name" value="FN3_dom"/>
</dbReference>
<dbReference type="PROSITE" id="PS50853">
    <property type="entry name" value="FN3"/>
    <property type="match status" value="3"/>
</dbReference>
<keyword evidence="4" id="KW-0732">Signal</keyword>
<feature type="region of interest" description="Disordered" evidence="2">
    <location>
        <begin position="1060"/>
        <end position="1098"/>
    </location>
</feature>
<evidence type="ECO:0000256" key="1">
    <source>
        <dbReference type="ARBA" id="ARBA00022737"/>
    </source>
</evidence>
<keyword evidence="3" id="KW-0472">Membrane</keyword>
<feature type="compositionally biased region" description="Low complexity" evidence="2">
    <location>
        <begin position="1070"/>
        <end position="1083"/>
    </location>
</feature>
<dbReference type="CDD" id="cd00057">
    <property type="entry name" value="FA58C"/>
    <property type="match status" value="4"/>
</dbReference>
<dbReference type="Proteomes" id="UP000515163">
    <property type="component" value="Unplaced"/>
</dbReference>
<keyword evidence="3" id="KW-1133">Transmembrane helix</keyword>
<feature type="domain" description="F5/8 type C" evidence="5">
    <location>
        <begin position="480"/>
        <end position="625"/>
    </location>
</feature>
<dbReference type="Gene3D" id="2.60.40.10">
    <property type="entry name" value="Immunoglobulins"/>
    <property type="match status" value="4"/>
</dbReference>
<feature type="domain" description="F5/8 type C" evidence="5">
    <location>
        <begin position="329"/>
        <end position="477"/>
    </location>
</feature>
<dbReference type="SUPFAM" id="SSF49785">
    <property type="entry name" value="Galactose-binding domain-like"/>
    <property type="match status" value="4"/>
</dbReference>
<evidence type="ECO:0000259" key="5">
    <source>
        <dbReference type="PROSITE" id="PS50022"/>
    </source>
</evidence>
<dbReference type="CDD" id="cd00063">
    <property type="entry name" value="FN3"/>
    <property type="match status" value="3"/>
</dbReference>
<name>A0A6P8GYK1_ACTTE</name>
<feature type="chain" id="PRO_5028118836" evidence="4">
    <location>
        <begin position="30"/>
        <end position="1183"/>
    </location>
</feature>
<gene>
    <name evidence="9" type="primary">LOC116286842</name>
</gene>
<dbReference type="InterPro" id="IPR036179">
    <property type="entry name" value="Ig-like_dom_sf"/>
</dbReference>
<dbReference type="FunFam" id="2.60.120.260:FF:000016">
    <property type="entry name" value="Contactin-associated protein-like 4 isoform 1"/>
    <property type="match status" value="3"/>
</dbReference>
<evidence type="ECO:0000313" key="8">
    <source>
        <dbReference type="Proteomes" id="UP000515163"/>
    </source>
</evidence>
<organism evidence="8 9">
    <name type="scientific">Actinia tenebrosa</name>
    <name type="common">Australian red waratah sea anemone</name>
    <dbReference type="NCBI Taxonomy" id="6105"/>
    <lineage>
        <taxon>Eukaryota</taxon>
        <taxon>Metazoa</taxon>
        <taxon>Cnidaria</taxon>
        <taxon>Anthozoa</taxon>
        <taxon>Hexacorallia</taxon>
        <taxon>Actiniaria</taxon>
        <taxon>Actiniidae</taxon>
        <taxon>Actinia</taxon>
    </lineage>
</organism>
<evidence type="ECO:0000256" key="2">
    <source>
        <dbReference type="SAM" id="MobiDB-lite"/>
    </source>
</evidence>
<dbReference type="AlphaFoldDB" id="A0A6P8GYK1"/>
<keyword evidence="1" id="KW-0677">Repeat</keyword>
<feature type="region of interest" description="Disordered" evidence="2">
    <location>
        <begin position="1153"/>
        <end position="1183"/>
    </location>
</feature>
<evidence type="ECO:0000256" key="4">
    <source>
        <dbReference type="SAM" id="SignalP"/>
    </source>
</evidence>
<dbReference type="SMART" id="SM00060">
    <property type="entry name" value="FN3"/>
    <property type="match status" value="3"/>
</dbReference>
<dbReference type="OrthoDB" id="441660at2759"/>
<dbReference type="SUPFAM" id="SSF49265">
    <property type="entry name" value="Fibronectin type III"/>
    <property type="match status" value="2"/>
</dbReference>
<dbReference type="SMART" id="SM00231">
    <property type="entry name" value="FA58C"/>
    <property type="match status" value="4"/>
</dbReference>
<evidence type="ECO:0000256" key="3">
    <source>
        <dbReference type="SAM" id="Phobius"/>
    </source>
</evidence>
<dbReference type="PROSITE" id="PS50022">
    <property type="entry name" value="FA58C_3"/>
    <property type="match status" value="4"/>
</dbReference>
<dbReference type="FunFam" id="2.60.40.10:FF:000028">
    <property type="entry name" value="Neuronal cell adhesion molecule"/>
    <property type="match status" value="1"/>
</dbReference>
<dbReference type="InterPro" id="IPR008979">
    <property type="entry name" value="Galactose-bd-like_sf"/>
</dbReference>
<dbReference type="InterPro" id="IPR036116">
    <property type="entry name" value="FN3_sf"/>
</dbReference>
<proteinExistence type="predicted"/>
<dbReference type="RefSeq" id="XP_031549289.1">
    <property type="nucleotide sequence ID" value="XM_031693429.1"/>
</dbReference>
<dbReference type="PANTHER" id="PTHR24543:SF291">
    <property type="entry name" value="SMOKE ALARM, ISOFORM D"/>
    <property type="match status" value="1"/>
</dbReference>
<evidence type="ECO:0000313" key="9">
    <source>
        <dbReference type="RefSeq" id="XP_031549289.1"/>
    </source>
</evidence>
<feature type="domain" description="F5/8 type C" evidence="5">
    <location>
        <begin position="181"/>
        <end position="323"/>
    </location>
</feature>